<accession>D4XCF1</accession>
<dbReference type="AlphaFoldDB" id="D4XCF1"/>
<evidence type="ECO:0000313" key="3">
    <source>
        <dbReference type="Proteomes" id="UP000004510"/>
    </source>
</evidence>
<evidence type="ECO:0000256" key="1">
    <source>
        <dbReference type="SAM" id="SignalP"/>
    </source>
</evidence>
<protein>
    <recommendedName>
        <fullName evidence="4">Peptidase S8/S53 domain-containing protein</fullName>
    </recommendedName>
</protein>
<comment type="caution">
    <text evidence="2">The sequence shown here is derived from an EMBL/GenBank/DDBJ whole genome shotgun (WGS) entry which is preliminary data.</text>
</comment>
<dbReference type="HOGENOM" id="CLU_403169_0_0_4"/>
<name>D4XCF1_9BURK</name>
<dbReference type="OrthoDB" id="10017715at2"/>
<organism evidence="2 3">
    <name type="scientific">Achromobacter piechaudii ATCC 43553</name>
    <dbReference type="NCBI Taxonomy" id="742159"/>
    <lineage>
        <taxon>Bacteria</taxon>
        <taxon>Pseudomonadati</taxon>
        <taxon>Pseudomonadota</taxon>
        <taxon>Betaproteobacteria</taxon>
        <taxon>Burkholderiales</taxon>
        <taxon>Alcaligenaceae</taxon>
        <taxon>Achromobacter</taxon>
    </lineage>
</organism>
<proteinExistence type="predicted"/>
<dbReference type="EMBL" id="ADMS01000070">
    <property type="protein sequence ID" value="EFF75531.1"/>
    <property type="molecule type" value="Genomic_DNA"/>
</dbReference>
<gene>
    <name evidence="2" type="ORF">HMPREF0004_3148</name>
</gene>
<sequence>MRRRITLRYGIVLSICLGMASSPLCAAGVGARPGLDLVLMVDLEKFAADDLAPFRQSLLAQAAKSDATNLVTLLPGETLNQLVARVYGYGDQAGGSAFRGIQADLVGSIIDINNVEPAKLREGQTLKVPQFVRRPMTEGSWVSKAQVLNASKAATANVLDGSIAGMTWSYTVAPTSQLQDAVLWTRELAISDKSAIWNTTQRDAGTTLLRVDADRLDGLGGLPGLRAKVHDGTFSLLPNPDIYIVNFGQAAATSEQPGASVAADEEQAGAYHLTPAQVQKVRQWGPAKLYLLDVFSDTGGCRHGDRVYDKAVQTLNSLGLGSEAGRIQKQSIDFYADRSKNTQYIKDWIQRSFRGSALRNYNLQFDLLTQSPAPIGLAPDTIEIPGLFLQALYGTLAADSATLGVSGSFFTVTPDGAFPKDIILHGRANLINAVLNDTSAIESPTQYAQEPLSSFNLYRDLLGTVLVGYFDAAGTPRGMYSTTGTGVTTIDEGVVVGTQGACKGVTGSGASYATPVVAIKLLVGRMLWTPKSEVSDAMAARNRLLSSALVRKAYLGKYWSGGAASPARLYASRDGPYALLPDGRIVDAAKMSGHLTVTAEIPLASGSKLVDYVFDTDPGDPSPAFTSLFINDDSVFMLERQAALAPVWRERKVKSICLCTDDRKALSLSEAAALIKEVHKNE</sequence>
<evidence type="ECO:0008006" key="4">
    <source>
        <dbReference type="Google" id="ProtNLM"/>
    </source>
</evidence>
<dbReference type="PATRIC" id="fig|742159.3.peg.4110"/>
<dbReference type="Proteomes" id="UP000004510">
    <property type="component" value="Unassembled WGS sequence"/>
</dbReference>
<dbReference type="RefSeq" id="WP_006219218.1">
    <property type="nucleotide sequence ID" value="NZ_GG770409.1"/>
</dbReference>
<reference evidence="3" key="1">
    <citation type="submission" date="2010-03" db="EMBL/GenBank/DDBJ databases">
        <title>Complete sequence of Mobiluncus curtisii ATCC 43063.</title>
        <authorList>
            <person name="Muzny D."/>
            <person name="Qin X."/>
            <person name="Deng J."/>
            <person name="Jiang H."/>
            <person name="Liu Y."/>
            <person name="Qu J."/>
            <person name="Song X.-Z."/>
            <person name="Zhang L."/>
            <person name="Thornton R."/>
            <person name="Coyle M."/>
            <person name="Francisco L."/>
            <person name="Jackson L."/>
            <person name="Javaid M."/>
            <person name="Korchina V."/>
            <person name="Kovar C."/>
            <person name="Mata R."/>
            <person name="Mathew T."/>
            <person name="Ngo R."/>
            <person name="Nguyen L."/>
            <person name="Nguyen N."/>
            <person name="Okwuonu G."/>
            <person name="Ongeri F."/>
            <person name="Pham C."/>
            <person name="Simmons D."/>
            <person name="Wilczek-Boney K."/>
            <person name="Hale W."/>
            <person name="Jakkamsetti A."/>
            <person name="Pham P."/>
            <person name="Ruth R."/>
            <person name="San Lucas F."/>
            <person name="Warren J."/>
            <person name="Zhang J."/>
            <person name="Zhao Z."/>
            <person name="Zhou C."/>
            <person name="Zhu D."/>
            <person name="Lee S."/>
            <person name="Bess C."/>
            <person name="Blankenburg K."/>
            <person name="Forbes L."/>
            <person name="Fu Q."/>
            <person name="Gubbala S."/>
            <person name="Hirani K."/>
            <person name="Jayaseelan J.C."/>
            <person name="Lara F."/>
            <person name="Munidasa M."/>
            <person name="Palculict T."/>
            <person name="Patil S."/>
            <person name="Pu L.-L."/>
            <person name="Saada N."/>
            <person name="Tang L."/>
            <person name="Weissenberger G."/>
            <person name="Zhu Y."/>
            <person name="Hemphill L."/>
            <person name="Shang Y."/>
            <person name="Youmans B."/>
            <person name="Ayvaz T."/>
            <person name="Ross M."/>
            <person name="Santibanez J."/>
            <person name="Aqrawi P."/>
            <person name="Gross S."/>
            <person name="Joshi V."/>
            <person name="Fowler G."/>
            <person name="Nazareth L."/>
            <person name="Reid J."/>
            <person name="Worley K."/>
            <person name="Petrosino J."/>
            <person name="Highlander S."/>
            <person name="Gibbs R."/>
            <person name="Gibbs R."/>
        </authorList>
    </citation>
    <scope>NUCLEOTIDE SEQUENCE [LARGE SCALE GENOMIC DNA]</scope>
    <source>
        <strain evidence="3">ATCC 43553</strain>
    </source>
</reference>
<feature type="chain" id="PRO_5003065788" description="Peptidase S8/S53 domain-containing protein" evidence="1">
    <location>
        <begin position="27"/>
        <end position="682"/>
    </location>
</feature>
<evidence type="ECO:0000313" key="2">
    <source>
        <dbReference type="EMBL" id="EFF75531.1"/>
    </source>
</evidence>
<feature type="signal peptide" evidence="1">
    <location>
        <begin position="1"/>
        <end position="26"/>
    </location>
</feature>
<keyword evidence="1" id="KW-0732">Signal</keyword>